<dbReference type="Pfam" id="PF09842">
    <property type="entry name" value="DUF2069"/>
    <property type="match status" value="1"/>
</dbReference>
<dbReference type="Proteomes" id="UP000675747">
    <property type="component" value="Unassembled WGS sequence"/>
</dbReference>
<gene>
    <name evidence="3" type="ORF">KB893_005720</name>
    <name evidence="2" type="ORF">KB893_16520</name>
</gene>
<feature type="transmembrane region" description="Helical" evidence="1">
    <location>
        <begin position="35"/>
        <end position="53"/>
    </location>
</feature>
<dbReference type="EMBL" id="JAGQFT010000236">
    <property type="protein sequence ID" value="MBR0564092.1"/>
    <property type="molecule type" value="Genomic_DNA"/>
</dbReference>
<keyword evidence="1" id="KW-0472">Membrane</keyword>
<reference evidence="3 4" key="1">
    <citation type="journal article" date="2021" name="Microbiol. Resour. Announc.">
        <title>Draft Genome Sequence of Coralloluteibacterium stylophorae LMG 29479T.</title>
        <authorList>
            <person name="Karlyshev A.V."/>
            <person name="Kudryashova E.B."/>
            <person name="Ariskina E.V."/>
            <person name="Conroy A.P."/>
            <person name="Abidueva E.Y."/>
        </authorList>
    </citation>
    <scope>NUCLEOTIDE SEQUENCE [LARGE SCALE GENOMIC DNA]</scope>
    <source>
        <strain evidence="3 4">LMG 29479</strain>
    </source>
</reference>
<keyword evidence="1" id="KW-0812">Transmembrane</keyword>
<feature type="transmembrane region" description="Helical" evidence="1">
    <location>
        <begin position="85"/>
        <end position="106"/>
    </location>
</feature>
<dbReference type="RefSeq" id="WP_211927957.1">
    <property type="nucleotide sequence ID" value="NZ_JAGQFT020000003.1"/>
</dbReference>
<proteinExistence type="predicted"/>
<dbReference type="AlphaFoldDB" id="A0A8J7VW52"/>
<evidence type="ECO:0000313" key="2">
    <source>
        <dbReference type="EMBL" id="MBR0564092.1"/>
    </source>
</evidence>
<organism evidence="2">
    <name type="scientific">Coralloluteibacterium stylophorae</name>
    <dbReference type="NCBI Taxonomy" id="1776034"/>
    <lineage>
        <taxon>Bacteria</taxon>
        <taxon>Pseudomonadati</taxon>
        <taxon>Pseudomonadota</taxon>
        <taxon>Gammaproteobacteria</taxon>
        <taxon>Lysobacterales</taxon>
        <taxon>Lysobacteraceae</taxon>
        <taxon>Coralloluteibacterium</taxon>
    </lineage>
</organism>
<sequence length="117" mass="12562">MSAQRLALACILALAVLQPVWHAWLSPPRTADPVLAALLFSLPILPALALGVVGHRRTAFWGAVAALLYFCHGITEAWGGPEARVLAAVEIALSVLLIVAASWDGMRARFAKRRDRA</sequence>
<dbReference type="InterPro" id="IPR018643">
    <property type="entry name" value="DUF2069_membrane"/>
</dbReference>
<evidence type="ECO:0000313" key="4">
    <source>
        <dbReference type="Proteomes" id="UP000675747"/>
    </source>
</evidence>
<name>A0A8J7VW52_9GAMM</name>
<keyword evidence="4" id="KW-1185">Reference proteome</keyword>
<dbReference type="EMBL" id="JAGQFT020000003">
    <property type="protein sequence ID" value="MBS7456632.1"/>
    <property type="molecule type" value="Genomic_DNA"/>
</dbReference>
<feature type="transmembrane region" description="Helical" evidence="1">
    <location>
        <begin position="60"/>
        <end position="79"/>
    </location>
</feature>
<evidence type="ECO:0000256" key="1">
    <source>
        <dbReference type="SAM" id="Phobius"/>
    </source>
</evidence>
<accession>A0A8J7VW52</accession>
<keyword evidence="1" id="KW-1133">Transmembrane helix</keyword>
<evidence type="ECO:0000313" key="3">
    <source>
        <dbReference type="EMBL" id="MBS7456632.1"/>
    </source>
</evidence>
<comment type="caution">
    <text evidence="2">The sequence shown here is derived from an EMBL/GenBank/DDBJ whole genome shotgun (WGS) entry which is preliminary data.</text>
</comment>
<protein>
    <submittedName>
        <fullName evidence="2">DUF2069 domain-containing protein</fullName>
    </submittedName>
</protein>
<reference evidence="2" key="2">
    <citation type="submission" date="2021-04" db="EMBL/GenBank/DDBJ databases">
        <authorList>
            <person name="Karlyshev A.V."/>
        </authorList>
    </citation>
    <scope>NUCLEOTIDE SEQUENCE</scope>
    <source>
        <strain evidence="2">LMG 29479</strain>
    </source>
</reference>